<accession>A0AAW1KH19</accession>
<feature type="domain" description="CCHC-type" evidence="7">
    <location>
        <begin position="294"/>
        <end position="309"/>
    </location>
</feature>
<dbReference type="InterPro" id="IPR050951">
    <property type="entry name" value="Retrovirus_Pol_polyprotein"/>
</dbReference>
<feature type="compositionally biased region" description="Low complexity" evidence="6">
    <location>
        <begin position="17"/>
        <end position="26"/>
    </location>
</feature>
<feature type="compositionally biased region" description="Basic residues" evidence="6">
    <location>
        <begin position="639"/>
        <end position="648"/>
    </location>
</feature>
<protein>
    <submittedName>
        <fullName evidence="9">Retrotransposon gag protein</fullName>
    </submittedName>
</protein>
<evidence type="ECO:0000313" key="10">
    <source>
        <dbReference type="Proteomes" id="UP001458880"/>
    </source>
</evidence>
<dbReference type="Proteomes" id="UP001458880">
    <property type="component" value="Unassembled WGS sequence"/>
</dbReference>
<feature type="compositionally biased region" description="Polar residues" evidence="6">
    <location>
        <begin position="590"/>
        <end position="608"/>
    </location>
</feature>
<dbReference type="CDD" id="cd00303">
    <property type="entry name" value="retropepsin_like"/>
    <property type="match status" value="1"/>
</dbReference>
<feature type="region of interest" description="Disordered" evidence="6">
    <location>
        <begin position="14"/>
        <end position="35"/>
    </location>
</feature>
<dbReference type="SUPFAM" id="SSF50630">
    <property type="entry name" value="Acid proteases"/>
    <property type="match status" value="1"/>
</dbReference>
<dbReference type="InterPro" id="IPR043502">
    <property type="entry name" value="DNA/RNA_pol_sf"/>
</dbReference>
<comment type="caution">
    <text evidence="9">The sequence shown here is derived from an EMBL/GenBank/DDBJ whole genome shotgun (WGS) entry which is preliminary data.</text>
</comment>
<dbReference type="GO" id="GO:0071897">
    <property type="term" value="P:DNA biosynthetic process"/>
    <property type="evidence" value="ECO:0007669"/>
    <property type="project" value="UniProtKB-ARBA"/>
</dbReference>
<organism evidence="9 10">
    <name type="scientific">Popillia japonica</name>
    <name type="common">Japanese beetle</name>
    <dbReference type="NCBI Taxonomy" id="7064"/>
    <lineage>
        <taxon>Eukaryota</taxon>
        <taxon>Metazoa</taxon>
        <taxon>Ecdysozoa</taxon>
        <taxon>Arthropoda</taxon>
        <taxon>Hexapoda</taxon>
        <taxon>Insecta</taxon>
        <taxon>Pterygota</taxon>
        <taxon>Neoptera</taxon>
        <taxon>Endopterygota</taxon>
        <taxon>Coleoptera</taxon>
        <taxon>Polyphaga</taxon>
        <taxon>Scarabaeiformia</taxon>
        <taxon>Scarabaeidae</taxon>
        <taxon>Rutelinae</taxon>
        <taxon>Popillia</taxon>
    </lineage>
</organism>
<dbReference type="Gene3D" id="3.30.70.270">
    <property type="match status" value="1"/>
</dbReference>
<keyword evidence="5" id="KW-0479">Metal-binding</keyword>
<feature type="compositionally biased region" description="Low complexity" evidence="6">
    <location>
        <begin position="570"/>
        <end position="589"/>
    </location>
</feature>
<evidence type="ECO:0000256" key="4">
    <source>
        <dbReference type="ARBA" id="ARBA00022759"/>
    </source>
</evidence>
<gene>
    <name evidence="9" type="ORF">QE152_g24295</name>
</gene>
<evidence type="ECO:0000256" key="5">
    <source>
        <dbReference type="PROSITE-ProRule" id="PRU00047"/>
    </source>
</evidence>
<dbReference type="Pfam" id="PF03732">
    <property type="entry name" value="Retrotrans_gag"/>
    <property type="match status" value="1"/>
</dbReference>
<dbReference type="PROSITE" id="PS50158">
    <property type="entry name" value="ZF_CCHC"/>
    <property type="match status" value="1"/>
</dbReference>
<dbReference type="Gene3D" id="3.10.10.10">
    <property type="entry name" value="HIV Type 1 Reverse Transcriptase, subunit A, domain 1"/>
    <property type="match status" value="1"/>
</dbReference>
<proteinExistence type="predicted"/>
<dbReference type="PROSITE" id="PS50878">
    <property type="entry name" value="RT_POL"/>
    <property type="match status" value="1"/>
</dbReference>
<feature type="domain" description="Reverse transcriptase" evidence="8">
    <location>
        <begin position="727"/>
        <end position="919"/>
    </location>
</feature>
<name>A0AAW1KH19_POPJA</name>
<dbReference type="SUPFAM" id="SSF56672">
    <property type="entry name" value="DNA/RNA polymerases"/>
    <property type="match status" value="1"/>
</dbReference>
<dbReference type="GO" id="GO:0004519">
    <property type="term" value="F:endonuclease activity"/>
    <property type="evidence" value="ECO:0007669"/>
    <property type="project" value="UniProtKB-KW"/>
</dbReference>
<dbReference type="InterPro" id="IPR005162">
    <property type="entry name" value="Retrotrans_gag_dom"/>
</dbReference>
<dbReference type="Pfam" id="PF00078">
    <property type="entry name" value="RVT_1"/>
    <property type="match status" value="1"/>
</dbReference>
<dbReference type="Gene3D" id="4.10.60.10">
    <property type="entry name" value="Zinc finger, CCHC-type"/>
    <property type="match status" value="1"/>
</dbReference>
<keyword evidence="4" id="KW-0255">Endonuclease</keyword>
<dbReference type="InterPro" id="IPR036875">
    <property type="entry name" value="Znf_CCHC_sf"/>
</dbReference>
<dbReference type="GO" id="GO:0008270">
    <property type="term" value="F:zinc ion binding"/>
    <property type="evidence" value="ECO:0007669"/>
    <property type="project" value="UniProtKB-KW"/>
</dbReference>
<evidence type="ECO:0000256" key="2">
    <source>
        <dbReference type="ARBA" id="ARBA00022695"/>
    </source>
</evidence>
<dbReference type="EMBL" id="JASPKY010000245">
    <property type="protein sequence ID" value="KAK9717204.1"/>
    <property type="molecule type" value="Genomic_DNA"/>
</dbReference>
<dbReference type="FunFam" id="3.30.70.270:FF:000003">
    <property type="entry name" value="Transposon Ty3-G Gag-Pol polyprotein"/>
    <property type="match status" value="1"/>
</dbReference>
<feature type="compositionally biased region" description="Polar residues" evidence="6">
    <location>
        <begin position="620"/>
        <end position="638"/>
    </location>
</feature>
<reference evidence="9 10" key="1">
    <citation type="journal article" date="2024" name="BMC Genomics">
        <title>De novo assembly and annotation of Popillia japonica's genome with initial clues to its potential as an invasive pest.</title>
        <authorList>
            <person name="Cucini C."/>
            <person name="Boschi S."/>
            <person name="Funari R."/>
            <person name="Cardaioli E."/>
            <person name="Iannotti N."/>
            <person name="Marturano G."/>
            <person name="Paoli F."/>
            <person name="Bruttini M."/>
            <person name="Carapelli A."/>
            <person name="Frati F."/>
            <person name="Nardi F."/>
        </authorList>
    </citation>
    <scope>NUCLEOTIDE SEQUENCE [LARGE SCALE GENOMIC DNA]</scope>
    <source>
        <strain evidence="9">DMR45628</strain>
    </source>
</reference>
<dbReference type="InterPro" id="IPR043128">
    <property type="entry name" value="Rev_trsase/Diguanyl_cyclase"/>
</dbReference>
<dbReference type="InterPro" id="IPR000477">
    <property type="entry name" value="RT_dom"/>
</dbReference>
<keyword evidence="4" id="KW-0378">Hydrolase</keyword>
<keyword evidence="2" id="KW-0548">Nucleotidyltransferase</keyword>
<sequence length="948" mass="106948">MPTEDELNAFALKYGPNAQNDGSNNKNNDDDANRNAPIDQLVTTIQSLLQQNTQMLQMLQLNSPNSNEVPNFNVMPDLSKTIDDFDGEKGPSNAKLWLQKVINTATLHKWPDAFTYQTAQIHMTGAAKHWLNSRSTEITNWKDLMDKFRGTFIFERSKAEFWTEMQQRTQNKTENVSSYFHEKVSLCRYLELSFMETKEQIAIGLTSRELSNFILSREHRNEDELYRDIINYERIIGVRKEKASTRTQDTITNKEKVPGRQPNVKSKPIRCFICQDEEHTVNNCRKPKRERGSCFTCGSMAHKYKDCPERKRDTTQQINIVQTPVVNPYTVSFKFDTICNDYDTVVTLVALLDTGSPVSLIKEKYVINFMPCDSIKHFVGINNSELKILGLFPQNITVNDDIQSFVEFYVVANETMSFPAILGRDFINVNKFYVLFSSTVEIKKTINVCDEINEIMSIDCINQPDTMSDSLNIGTVNYREQQDLKQLFLDKELLKNVIQNTVAQLYWFLRRTSNYECADWDEAELVSHIVERMTDQYCFAIAQANPRTMADLVALCGKWMDLFERKKPAAKPSGAAAPAGPPKTAGPTKSSGTGRATIQTTRTDNQAAGCSPKCAGSARDTISTETVHSSLKGSGTATQHRRPSRGKSKGPLNGKHGNGPRHHSSTNPDSHHPATISPVFKEGGTITTTSTTKHTIRLKDELPGRVQPYRYNPEKKRIISSQVAEMLAAGVIRASHSEYSSPVVIVTKKDGKPRFCVDYRRLNDKTRSEASPLPPIQESLRDLGRARIFSTLDLRSGYWQIQMDASSKQYAAFATPDFEAALTSLGPTKRILADPDGRQLQAPYSTGASRLLGLLWKRYNFRDFAIAYLDDIIIYSRDLPEHRRHLHQVLERLQQHGLRLNLEKCHFGSTQLDYLGHVVTKEGNQPQTGHVNAIKAAATPTTSPSVSS</sequence>
<dbReference type="PANTHER" id="PTHR37984">
    <property type="entry name" value="PROTEIN CBG26694"/>
    <property type="match status" value="1"/>
</dbReference>
<dbReference type="SMART" id="SM00343">
    <property type="entry name" value="ZnF_C2HC"/>
    <property type="match status" value="2"/>
</dbReference>
<evidence type="ECO:0000256" key="1">
    <source>
        <dbReference type="ARBA" id="ARBA00022679"/>
    </source>
</evidence>
<keyword evidence="1" id="KW-0808">Transferase</keyword>
<dbReference type="GO" id="GO:0003676">
    <property type="term" value="F:nucleic acid binding"/>
    <property type="evidence" value="ECO:0007669"/>
    <property type="project" value="InterPro"/>
</dbReference>
<keyword evidence="5" id="KW-0863">Zinc-finger</keyword>
<evidence type="ECO:0000259" key="7">
    <source>
        <dbReference type="PROSITE" id="PS50158"/>
    </source>
</evidence>
<dbReference type="InterPro" id="IPR001878">
    <property type="entry name" value="Znf_CCHC"/>
</dbReference>
<keyword evidence="3" id="KW-0540">Nuclease</keyword>
<feature type="region of interest" description="Disordered" evidence="6">
    <location>
        <begin position="570"/>
        <end position="701"/>
    </location>
</feature>
<keyword evidence="5" id="KW-0862">Zinc</keyword>
<dbReference type="InterPro" id="IPR021109">
    <property type="entry name" value="Peptidase_aspartic_dom_sf"/>
</dbReference>
<evidence type="ECO:0000256" key="3">
    <source>
        <dbReference type="ARBA" id="ARBA00022722"/>
    </source>
</evidence>
<dbReference type="PANTHER" id="PTHR37984:SF5">
    <property type="entry name" value="PROTEIN NYNRIN-LIKE"/>
    <property type="match status" value="1"/>
</dbReference>
<dbReference type="GO" id="GO:0016779">
    <property type="term" value="F:nucleotidyltransferase activity"/>
    <property type="evidence" value="ECO:0007669"/>
    <property type="project" value="UniProtKB-KW"/>
</dbReference>
<evidence type="ECO:0000313" key="9">
    <source>
        <dbReference type="EMBL" id="KAK9717204.1"/>
    </source>
</evidence>
<keyword evidence="10" id="KW-1185">Reference proteome</keyword>
<evidence type="ECO:0000259" key="8">
    <source>
        <dbReference type="PROSITE" id="PS50878"/>
    </source>
</evidence>
<evidence type="ECO:0000256" key="6">
    <source>
        <dbReference type="SAM" id="MobiDB-lite"/>
    </source>
</evidence>
<dbReference type="CDD" id="cd01647">
    <property type="entry name" value="RT_LTR"/>
    <property type="match status" value="1"/>
</dbReference>
<dbReference type="SUPFAM" id="SSF57756">
    <property type="entry name" value="Retrovirus zinc finger-like domains"/>
    <property type="match status" value="1"/>
</dbReference>
<dbReference type="AlphaFoldDB" id="A0AAW1KH19"/>